<keyword evidence="1" id="KW-0732">Signal</keyword>
<dbReference type="EMBL" id="DRLF01000325">
    <property type="protein sequence ID" value="HEC07061.1"/>
    <property type="molecule type" value="Genomic_DNA"/>
</dbReference>
<evidence type="ECO:0008006" key="3">
    <source>
        <dbReference type="Google" id="ProtNLM"/>
    </source>
</evidence>
<organism evidence="2">
    <name type="scientific">Thiolapillus brandeum</name>
    <dbReference type="NCBI Taxonomy" id="1076588"/>
    <lineage>
        <taxon>Bacteria</taxon>
        <taxon>Pseudomonadati</taxon>
        <taxon>Pseudomonadota</taxon>
        <taxon>Gammaproteobacteria</taxon>
        <taxon>Chromatiales</taxon>
        <taxon>Sedimenticolaceae</taxon>
        <taxon>Thiolapillus</taxon>
    </lineage>
</organism>
<accession>A0A831RU29</accession>
<proteinExistence type="predicted"/>
<reference evidence="2" key="1">
    <citation type="journal article" date="2020" name="mSystems">
        <title>Genome- and Community-Level Interaction Insights into Carbon Utilization and Element Cycling Functions of Hydrothermarchaeota in Hydrothermal Sediment.</title>
        <authorList>
            <person name="Zhou Z."/>
            <person name="Liu Y."/>
            <person name="Xu W."/>
            <person name="Pan J."/>
            <person name="Luo Z.H."/>
            <person name="Li M."/>
        </authorList>
    </citation>
    <scope>NUCLEOTIDE SEQUENCE [LARGE SCALE GENOMIC DNA]</scope>
    <source>
        <strain evidence="2">HyVt-458</strain>
    </source>
</reference>
<dbReference type="AlphaFoldDB" id="A0A831RU29"/>
<gene>
    <name evidence="2" type="ORF">ENJ12_09425</name>
</gene>
<protein>
    <recommendedName>
        <fullName evidence="3">Periplasmic heavy metal sensor</fullName>
    </recommendedName>
</protein>
<feature type="chain" id="PRO_5032521752" description="Periplasmic heavy metal sensor" evidence="1">
    <location>
        <begin position="21"/>
        <end position="151"/>
    </location>
</feature>
<evidence type="ECO:0000256" key="1">
    <source>
        <dbReference type="SAM" id="SignalP"/>
    </source>
</evidence>
<dbReference type="Proteomes" id="UP000886339">
    <property type="component" value="Unassembled WGS sequence"/>
</dbReference>
<comment type="caution">
    <text evidence="2">The sequence shown here is derived from an EMBL/GenBank/DDBJ whole genome shotgun (WGS) entry which is preliminary data.</text>
</comment>
<dbReference type="Gene3D" id="1.20.120.1490">
    <property type="match status" value="1"/>
</dbReference>
<feature type="signal peptide" evidence="1">
    <location>
        <begin position="1"/>
        <end position="20"/>
    </location>
</feature>
<sequence length="151" mass="17213">MKTRLLILLSLFSLSFSAFAATSMTPEQMQMLHHANPMPNLMQVIMTQGDKLELTEEQSKALDEWHSKNHPRIMEMVKRVAELEKTLANEALDGASGAVLQQITNEIFKVRENIIKTKLACRNNMHNILNPKQWDKVVELYKAGKQAPVKD</sequence>
<evidence type="ECO:0000313" key="2">
    <source>
        <dbReference type="EMBL" id="HEC07061.1"/>
    </source>
</evidence>
<name>A0A831RU29_9GAMM</name>